<dbReference type="InterPro" id="IPR007863">
    <property type="entry name" value="Peptidase_M16_C"/>
</dbReference>
<reference evidence="3" key="1">
    <citation type="submission" date="2015-11" db="EMBL/GenBank/DDBJ databases">
        <title>Complete genome sequence of a polyethylene-glycol degrader Sphingopyxis macrogoltabida 203N (NBRC 111659).</title>
        <authorList>
            <person name="Yoshiyuki O."/>
            <person name="Shouta N."/>
            <person name="Nagata Y."/>
            <person name="Numata M."/>
            <person name="Tsuchikane K."/>
            <person name="Hosoyama A."/>
            <person name="Yamazoe A."/>
            <person name="Tsuda M."/>
            <person name="Fujita N."/>
            <person name="Kawai F."/>
        </authorList>
    </citation>
    <scope>NUCLEOTIDE SEQUENCE [LARGE SCALE GENOMIC DNA]</scope>
    <source>
        <strain evidence="3">203N</strain>
    </source>
</reference>
<dbReference type="InterPro" id="IPR011249">
    <property type="entry name" value="Metalloenz_LuxS/M16"/>
</dbReference>
<protein>
    <recommendedName>
        <fullName evidence="1">Peptidase M16 C-terminal domain-containing protein</fullName>
    </recommendedName>
</protein>
<name>A0AAC9AWE0_SPHMC</name>
<evidence type="ECO:0000313" key="3">
    <source>
        <dbReference type="Proteomes" id="UP000076088"/>
    </source>
</evidence>
<reference evidence="2 3" key="2">
    <citation type="journal article" date="2016" name="Genome Announc.">
        <title>Complete Genome Sequence of Sphingopyxis macrogoltabida Strain 203N (NBRC 111659), a Polyethylene Glycol Degrader.</title>
        <authorList>
            <person name="Ohtsubo Y."/>
            <person name="Nonoyama S."/>
            <person name="Nagata Y."/>
            <person name="Numata M."/>
            <person name="Tsuchikane K."/>
            <person name="Hosoyama A."/>
            <person name="Yamazoe A."/>
            <person name="Tsuda M."/>
            <person name="Fujita N."/>
            <person name="Kawai F."/>
        </authorList>
    </citation>
    <scope>NUCLEOTIDE SEQUENCE [LARGE SCALE GENOMIC DNA]</scope>
    <source>
        <strain evidence="2 3">203N</strain>
    </source>
</reference>
<dbReference type="EMBL" id="CP013344">
    <property type="protein sequence ID" value="AMU90955.1"/>
    <property type="molecule type" value="Genomic_DNA"/>
</dbReference>
<dbReference type="SUPFAM" id="SSF63411">
    <property type="entry name" value="LuxS/MPP-like metallohydrolase"/>
    <property type="match status" value="3"/>
</dbReference>
<sequence length="689" mass="75354">MAIIIVGDVDPERVAEHVEALFSNIESVEPAPNRAAIADVDLKGGHYVKLGGADQRETRLQLSFKYKRAEPGDRTRAEEIAIQAIIAKLFDGALENVVQRYSAPIRGGGVSVADQSNPASPFGTDIFLMNLALKRGEAAAGLSQALTILSTVEREGFSEEHIERVRSEIVRNFQVVEPSVDRLSADLASLFLYGRRDPGSAEVRSAMLGVSSKDVNAMLASWLDAKNRDIILSYPEQDGDLVPSTDQLTRFEAEARTAPPAKLLPGPVRTPDLGAMPAIERRDAPEPVLEDGGFHRWMLPRSQATLLVQRTSGDVQLAILRRGGGSRFREKDVDAALFAGRLVAASGLGNLSKFELGRFLKSRGMSVRPVVYEGREGVLASGPADDWMMVIRLAHAQITRPQCNPDAFAELAQPPFGVRAERQPDETAIGPEEFSARIAKELTPPVAETSAKPALKRVCQMIETIFDDTRHMTIVVEGNVDEAEVYAAVRASLDIPGRPPATARRRPLSVQTQAKRNDYVSVSGDLAKVAIVSQRPALASEPDEQAGFMVRDIVAQRLHHRLRDIEMGTYSVGVNFSMLDVPERSMFSIGFDTSPENVDRLVTATLEELTRLRLDGPSEVELSQSQSAYAEKSRSVAEIAEMWISLGTAAPPLVTRMQITDWIAKNLVTENFRTFALVPRKGPVPEAEQ</sequence>
<proteinExistence type="predicted"/>
<organism evidence="2 3">
    <name type="scientific">Sphingopyxis macrogoltabida</name>
    <name type="common">Sphingomonas macrogoltabidus</name>
    <dbReference type="NCBI Taxonomy" id="33050"/>
    <lineage>
        <taxon>Bacteria</taxon>
        <taxon>Pseudomonadati</taxon>
        <taxon>Pseudomonadota</taxon>
        <taxon>Alphaproteobacteria</taxon>
        <taxon>Sphingomonadales</taxon>
        <taxon>Sphingomonadaceae</taxon>
        <taxon>Sphingopyxis</taxon>
    </lineage>
</organism>
<evidence type="ECO:0000259" key="1">
    <source>
        <dbReference type="Pfam" id="PF05193"/>
    </source>
</evidence>
<dbReference type="Pfam" id="PF05193">
    <property type="entry name" value="Peptidase_M16_C"/>
    <property type="match status" value="2"/>
</dbReference>
<dbReference type="GO" id="GO:0046872">
    <property type="term" value="F:metal ion binding"/>
    <property type="evidence" value="ECO:0007669"/>
    <property type="project" value="InterPro"/>
</dbReference>
<dbReference type="Proteomes" id="UP000076088">
    <property type="component" value="Chromosome"/>
</dbReference>
<accession>A0AAC9AWE0</accession>
<dbReference type="AlphaFoldDB" id="A0AAC9AWE0"/>
<evidence type="ECO:0000313" key="2">
    <source>
        <dbReference type="EMBL" id="AMU90955.1"/>
    </source>
</evidence>
<feature type="domain" description="Peptidase M16 C-terminal" evidence="1">
    <location>
        <begin position="464"/>
        <end position="628"/>
    </location>
</feature>
<gene>
    <name evidence="2" type="ORF">ATM17_18220</name>
</gene>
<feature type="domain" description="Peptidase M16 C-terminal" evidence="1">
    <location>
        <begin position="1"/>
        <end position="167"/>
    </location>
</feature>
<keyword evidence="3" id="KW-1185">Reference proteome</keyword>
<dbReference type="Gene3D" id="3.30.830.10">
    <property type="entry name" value="Metalloenzyme, LuxS/M16 peptidase-like"/>
    <property type="match status" value="2"/>
</dbReference>